<sequence>MTVPAKTTGLRYWMLRVLHECEHVSTDFGADPVHDLRVALRRCRSMADGMMAMDPDPAWKAMKKAGKRLFQSLGELRDVQIMMEWLEKLQPRPVRVGAADSAGLPPAAESDMGNDGASPEPIANPPVPDPARSLLQILRLRETEQKHVARAALDAFDRKQWRQWTRTLPQRASRIRPGSSVFKHLALERWTAARELHHRALRNRSQVAFHTLRIGLKRFRYIVENFLPAEHAAWSNDLKHMQDLLGEVHDLDVLWATALSCHVFPEGESRQRWHALTLEERAKRIAEYRQRTVGPDSLWNLWRAGLPQGKQIQQIATRRMKLWAKALDPDFAHSERVARLALELYDGLGAAGLLGTLNGGTANCTTADARDSLYVAALLHDVGLSKEKKGHHKTSQALIQAHGTPLGWKAENMQRAAMVARFHCGALPTPSHRALRDLLPNEQKVIIRLAAILRLANALDAGHDGHIRRVRIENTAGSLPARQRRTNGFLRKPPALGRNEALVIAADGYTPASPAAQTIAAERYLLETVLRRPVVVKAASSGSRMNVRRAS</sequence>
<feature type="domain" description="CHAD" evidence="2">
    <location>
        <begin position="1"/>
        <end position="303"/>
    </location>
</feature>
<dbReference type="InterPro" id="IPR007899">
    <property type="entry name" value="CHAD_dom"/>
</dbReference>
<dbReference type="Pfam" id="PF05235">
    <property type="entry name" value="CHAD"/>
    <property type="match status" value="1"/>
</dbReference>
<feature type="region of interest" description="Disordered" evidence="1">
    <location>
        <begin position="97"/>
        <end position="128"/>
    </location>
</feature>
<dbReference type="PANTHER" id="PTHR30005:SF0">
    <property type="entry name" value="RETROGRADE REGULATION PROTEIN 2"/>
    <property type="match status" value="1"/>
</dbReference>
<dbReference type="SMART" id="SM00880">
    <property type="entry name" value="CHAD"/>
    <property type="match status" value="1"/>
</dbReference>
<dbReference type="EMBL" id="OMOD01000129">
    <property type="protein sequence ID" value="SPF41503.1"/>
    <property type="molecule type" value="Genomic_DNA"/>
</dbReference>
<dbReference type="Gene3D" id="1.10.3210.10">
    <property type="entry name" value="Hypothetical protein af1432"/>
    <property type="match status" value="1"/>
</dbReference>
<protein>
    <recommendedName>
        <fullName evidence="2">CHAD domain-containing protein</fullName>
    </recommendedName>
</protein>
<dbReference type="InterPro" id="IPR003607">
    <property type="entry name" value="HD/PDEase_dom"/>
</dbReference>
<dbReference type="Gene3D" id="1.40.20.10">
    <property type="entry name" value="CHAD domain"/>
    <property type="match status" value="1"/>
</dbReference>
<evidence type="ECO:0000256" key="1">
    <source>
        <dbReference type="SAM" id="MobiDB-lite"/>
    </source>
</evidence>
<dbReference type="Pfam" id="PF21447">
    <property type="entry name" value="Ppx-GppA_III"/>
    <property type="match status" value="1"/>
</dbReference>
<dbReference type="OrthoDB" id="128962at2"/>
<organism evidence="3 4">
    <name type="scientific">Candidatus Sulfotelmatobacter kueseliae</name>
    <dbReference type="NCBI Taxonomy" id="2042962"/>
    <lineage>
        <taxon>Bacteria</taxon>
        <taxon>Pseudomonadati</taxon>
        <taxon>Acidobacteriota</taxon>
        <taxon>Terriglobia</taxon>
        <taxon>Terriglobales</taxon>
        <taxon>Candidatus Korobacteraceae</taxon>
        <taxon>Candidatus Sulfotelmatobacter</taxon>
    </lineage>
</organism>
<dbReference type="InterPro" id="IPR038186">
    <property type="entry name" value="CHAD_dom_sf"/>
</dbReference>
<evidence type="ECO:0000313" key="4">
    <source>
        <dbReference type="Proteomes" id="UP000238701"/>
    </source>
</evidence>
<dbReference type="SMART" id="SM00471">
    <property type="entry name" value="HDc"/>
    <property type="match status" value="1"/>
</dbReference>
<proteinExistence type="predicted"/>
<reference evidence="4" key="1">
    <citation type="submission" date="2018-02" db="EMBL/GenBank/DDBJ databases">
        <authorList>
            <person name="Hausmann B."/>
        </authorList>
    </citation>
    <scope>NUCLEOTIDE SEQUENCE [LARGE SCALE GENOMIC DNA]</scope>
    <source>
        <strain evidence="4">Peat soil MAG SbA1</strain>
    </source>
</reference>
<dbReference type="PANTHER" id="PTHR30005">
    <property type="entry name" value="EXOPOLYPHOSPHATASE"/>
    <property type="match status" value="1"/>
</dbReference>
<evidence type="ECO:0000259" key="2">
    <source>
        <dbReference type="PROSITE" id="PS51708"/>
    </source>
</evidence>
<dbReference type="GO" id="GO:0016462">
    <property type="term" value="F:pyrophosphatase activity"/>
    <property type="evidence" value="ECO:0007669"/>
    <property type="project" value="TreeGrafter"/>
</dbReference>
<dbReference type="InterPro" id="IPR050273">
    <property type="entry name" value="GppA/Ppx_hydrolase"/>
</dbReference>
<accession>A0A2U3KP92</accession>
<gene>
    <name evidence="3" type="ORF">SBA1_360063</name>
</gene>
<name>A0A2U3KP92_9BACT</name>
<dbReference type="Proteomes" id="UP000238701">
    <property type="component" value="Unassembled WGS sequence"/>
</dbReference>
<dbReference type="SUPFAM" id="SSF109604">
    <property type="entry name" value="HD-domain/PDEase-like"/>
    <property type="match status" value="1"/>
</dbReference>
<dbReference type="CDD" id="cd00077">
    <property type="entry name" value="HDc"/>
    <property type="match status" value="1"/>
</dbReference>
<dbReference type="AlphaFoldDB" id="A0A2U3KP92"/>
<evidence type="ECO:0000313" key="3">
    <source>
        <dbReference type="EMBL" id="SPF41503.1"/>
    </source>
</evidence>
<dbReference type="InterPro" id="IPR048950">
    <property type="entry name" value="Ppx_GppA_C"/>
</dbReference>
<dbReference type="PROSITE" id="PS51708">
    <property type="entry name" value="CHAD"/>
    <property type="match status" value="1"/>
</dbReference>